<proteinExistence type="predicted"/>
<evidence type="ECO:0000313" key="3">
    <source>
        <dbReference type="Proteomes" id="UP001153148"/>
    </source>
</evidence>
<sequence length="110" mass="11681">MDGAVASRPRRGVSALGPSTSRSSNSLNMHGSSREGSLLYVLATDYSSYAVYWACTQISSGEGVALQYQVKTGVLSRMTTLPSTTVDDVDSFLPTGVDYLALDHSDCPPQ</sequence>
<reference evidence="2" key="1">
    <citation type="submission" date="2021-03" db="EMBL/GenBank/DDBJ databases">
        <authorList>
            <person name="Tran Van P."/>
        </authorList>
    </citation>
    <scope>NUCLEOTIDE SEQUENCE</scope>
</reference>
<feature type="compositionally biased region" description="Polar residues" evidence="1">
    <location>
        <begin position="17"/>
        <end position="32"/>
    </location>
</feature>
<protein>
    <submittedName>
        <fullName evidence="2">Uncharacterized protein</fullName>
    </submittedName>
</protein>
<dbReference type="InterPro" id="IPR012674">
    <property type="entry name" value="Calycin"/>
</dbReference>
<feature type="region of interest" description="Disordered" evidence="1">
    <location>
        <begin position="1"/>
        <end position="32"/>
    </location>
</feature>
<keyword evidence="3" id="KW-1185">Reference proteome</keyword>
<dbReference type="Gene3D" id="2.40.128.20">
    <property type="match status" value="1"/>
</dbReference>
<name>A0ABN7P4C2_TIMPD</name>
<evidence type="ECO:0000256" key="1">
    <source>
        <dbReference type="SAM" id="MobiDB-lite"/>
    </source>
</evidence>
<accession>A0ABN7P4C2</accession>
<evidence type="ECO:0000313" key="2">
    <source>
        <dbReference type="EMBL" id="CAG2061931.1"/>
    </source>
</evidence>
<comment type="caution">
    <text evidence="2">The sequence shown here is derived from an EMBL/GenBank/DDBJ whole genome shotgun (WGS) entry which is preliminary data.</text>
</comment>
<dbReference type="SUPFAM" id="SSF50814">
    <property type="entry name" value="Lipocalins"/>
    <property type="match status" value="1"/>
</dbReference>
<dbReference type="EMBL" id="CAJPIN010017879">
    <property type="protein sequence ID" value="CAG2061931.1"/>
    <property type="molecule type" value="Genomic_DNA"/>
</dbReference>
<organism evidence="2 3">
    <name type="scientific">Timema podura</name>
    <name type="common">Walking stick</name>
    <dbReference type="NCBI Taxonomy" id="61482"/>
    <lineage>
        <taxon>Eukaryota</taxon>
        <taxon>Metazoa</taxon>
        <taxon>Ecdysozoa</taxon>
        <taxon>Arthropoda</taxon>
        <taxon>Hexapoda</taxon>
        <taxon>Insecta</taxon>
        <taxon>Pterygota</taxon>
        <taxon>Neoptera</taxon>
        <taxon>Polyneoptera</taxon>
        <taxon>Phasmatodea</taxon>
        <taxon>Timematodea</taxon>
        <taxon>Timematoidea</taxon>
        <taxon>Timematidae</taxon>
        <taxon>Timema</taxon>
    </lineage>
</organism>
<gene>
    <name evidence="2" type="ORF">TPAB3V08_LOCUS8884</name>
</gene>
<dbReference type="Proteomes" id="UP001153148">
    <property type="component" value="Unassembled WGS sequence"/>
</dbReference>